<feature type="compositionally biased region" description="Gly residues" evidence="1">
    <location>
        <begin position="1058"/>
        <end position="1067"/>
    </location>
</feature>
<dbReference type="GeneID" id="92084145"/>
<accession>A0ABR1PU89</accession>
<dbReference type="EMBL" id="JAQQWE010000010">
    <property type="protein sequence ID" value="KAK7937993.1"/>
    <property type="molecule type" value="Genomic_DNA"/>
</dbReference>
<feature type="compositionally biased region" description="Basic and acidic residues" evidence="1">
    <location>
        <begin position="27"/>
        <end position="51"/>
    </location>
</feature>
<feature type="region of interest" description="Disordered" evidence="1">
    <location>
        <begin position="617"/>
        <end position="662"/>
    </location>
</feature>
<protein>
    <submittedName>
        <fullName evidence="2">Uncharacterized protein</fullName>
    </submittedName>
</protein>
<feature type="compositionally biased region" description="Polar residues" evidence="1">
    <location>
        <begin position="191"/>
        <end position="203"/>
    </location>
</feature>
<gene>
    <name evidence="2" type="ORF">PG986_014861</name>
</gene>
<feature type="region of interest" description="Disordered" evidence="1">
    <location>
        <begin position="99"/>
        <end position="203"/>
    </location>
</feature>
<feature type="compositionally biased region" description="Basic and acidic residues" evidence="1">
    <location>
        <begin position="133"/>
        <end position="147"/>
    </location>
</feature>
<organism evidence="2 3">
    <name type="scientific">Apiospora aurea</name>
    <dbReference type="NCBI Taxonomy" id="335848"/>
    <lineage>
        <taxon>Eukaryota</taxon>
        <taxon>Fungi</taxon>
        <taxon>Dikarya</taxon>
        <taxon>Ascomycota</taxon>
        <taxon>Pezizomycotina</taxon>
        <taxon>Sordariomycetes</taxon>
        <taxon>Xylariomycetidae</taxon>
        <taxon>Amphisphaeriales</taxon>
        <taxon>Apiosporaceae</taxon>
        <taxon>Apiospora</taxon>
    </lineage>
</organism>
<feature type="compositionally biased region" description="Polar residues" evidence="1">
    <location>
        <begin position="353"/>
        <end position="368"/>
    </location>
</feature>
<evidence type="ECO:0000313" key="2">
    <source>
        <dbReference type="EMBL" id="KAK7937993.1"/>
    </source>
</evidence>
<feature type="region of interest" description="Disordered" evidence="1">
    <location>
        <begin position="221"/>
        <end position="251"/>
    </location>
</feature>
<reference evidence="2 3" key="1">
    <citation type="submission" date="2023-01" db="EMBL/GenBank/DDBJ databases">
        <title>Analysis of 21 Apiospora genomes using comparative genomics revels a genus with tremendous synthesis potential of carbohydrate active enzymes and secondary metabolites.</title>
        <authorList>
            <person name="Sorensen T."/>
        </authorList>
    </citation>
    <scope>NUCLEOTIDE SEQUENCE [LARGE SCALE GENOMIC DNA]</scope>
    <source>
        <strain evidence="2 3">CBS 24483</strain>
    </source>
</reference>
<dbReference type="RefSeq" id="XP_066693321.1">
    <property type="nucleotide sequence ID" value="XM_066851083.1"/>
</dbReference>
<feature type="compositionally biased region" description="Basic and acidic residues" evidence="1">
    <location>
        <begin position="111"/>
        <end position="123"/>
    </location>
</feature>
<name>A0ABR1PU89_9PEZI</name>
<feature type="compositionally biased region" description="Polar residues" evidence="1">
    <location>
        <begin position="306"/>
        <end position="334"/>
    </location>
</feature>
<feature type="region of interest" description="Disordered" evidence="1">
    <location>
        <begin position="862"/>
        <end position="1115"/>
    </location>
</feature>
<feature type="region of interest" description="Disordered" evidence="1">
    <location>
        <begin position="1"/>
        <end position="80"/>
    </location>
</feature>
<dbReference type="Proteomes" id="UP001391051">
    <property type="component" value="Unassembled WGS sequence"/>
</dbReference>
<comment type="caution">
    <text evidence="2">The sequence shown here is derived from an EMBL/GenBank/DDBJ whole genome shotgun (WGS) entry which is preliminary data.</text>
</comment>
<feature type="region of interest" description="Disordered" evidence="1">
    <location>
        <begin position="301"/>
        <end position="380"/>
    </location>
</feature>
<evidence type="ECO:0000313" key="3">
    <source>
        <dbReference type="Proteomes" id="UP001391051"/>
    </source>
</evidence>
<keyword evidence="3" id="KW-1185">Reference proteome</keyword>
<sequence>MASSSVASSPVLFDSPPPGLKPAPLRIPDRKSKGSDDANDREFWGTYEHHASPNSEEVPVTPPSNRVHPGSLSHRRVPSNKLDSLVSKFEILDAVNNADEEVPWLPQHPKNKPDAEPDSRHLPPPEASTVPRRALEHSTSSHEKTSTAEDSSDISPLTTRPGIPVRRSNLPPIADSRTTTNINDPAPATPPKQTYNLAENSAFKSPKSLLDPAAFRVSQPDVKLVGTSPRRLPTSRSAKKASPIRTKSPRSFRSAIASLCGPSASSEEALDLMKAHVVERDPETRTGCAGKPSVADLRKSFEQKSHVNGSQALQQTPTKGRRSMNVSVQQSGSSNREKSISADSGPAMKMVTSEVSAQESSKTLNTPPSARHRSQPELLKQQPADGFLRTPTYSARVLRTPVTGIPTSKGSRQRQAMLTKSKTMELSSVTSCSTKGPDDPGAWVAAETVKAKKVQLPFPLLDHVCVTHKSDDENVLLCCGDGQPPHVQAKQISHRQQAATSSSEGSNVFNTTFTQAIPVEVRPISRPNSKSDPTTRRTAKVADLRRLFDRPSLRGSSPTGFMTFARRQRSTMPSLGSGDATRNHDLAEYTTSSNESAPELTTEISLNDFSCRFSHDQNPTNPCEGAPLATTAGKETRMSSSKPRAHFHMLEDTETETERKDSPLKRRIKHFEHLQVSSNPKGLAYGRAKSHDANLHAAFKASSPRRVPSKVKNGQWLRERGASTWRRISSSLNISTDGGNDTSNVLYRGRSDLETSLSTHRDNSFGFSLQRMSTPFHLSLADPHNTPTHYREYSSEASHEAMIAELKSHSSYLSHARPSPSARTPKHLLPLYAARKSRAAIKRFTSGSNRSSEGYNIGLDGFVESKPSRDGDVQLFSNPNHNIESEDLQMHPSPSNEGAPLAPVSTLPTSEQLAKKTVKDAKKASKEKERESKAAAKAAAKESKARDKGKQGRRFVSLGSSHKNARGRKPTPHPNTLEVGSQSEADGGSSGRKKKQMERSWGKITASGFMVRQAKVDELHQPKPQRPGQVKKIVNMYKEKSTSLLRIVSGNQSSHSHVGGGGGGGRHGTAAGSSSRKKRGIGNTDGEGDSTPRSNPDNEDEKANGSGHGGGGKYM</sequence>
<feature type="compositionally biased region" description="Basic and acidic residues" evidence="1">
    <location>
        <begin position="648"/>
        <end position="662"/>
    </location>
</feature>
<feature type="compositionally biased region" description="Basic and acidic residues" evidence="1">
    <location>
        <begin position="913"/>
        <end position="950"/>
    </location>
</feature>
<proteinExistence type="predicted"/>
<feature type="compositionally biased region" description="Gly residues" evidence="1">
    <location>
        <begin position="1106"/>
        <end position="1115"/>
    </location>
</feature>
<evidence type="ECO:0000256" key="1">
    <source>
        <dbReference type="SAM" id="MobiDB-lite"/>
    </source>
</evidence>